<accession>A0ABU6MHB0</accession>
<dbReference type="NCBIfam" id="TIGR01891">
    <property type="entry name" value="amidohydrolases"/>
    <property type="match status" value="1"/>
</dbReference>
<proteinExistence type="predicted"/>
<comment type="caution">
    <text evidence="2">The sequence shown here is derived from an EMBL/GenBank/DDBJ whole genome shotgun (WGS) entry which is preliminary data.</text>
</comment>
<dbReference type="CDD" id="cd08018">
    <property type="entry name" value="M20_Acy1_amhX-like"/>
    <property type="match status" value="1"/>
</dbReference>
<dbReference type="InterPro" id="IPR037484">
    <property type="entry name" value="AmhX-like"/>
</dbReference>
<dbReference type="Pfam" id="PF01546">
    <property type="entry name" value="Peptidase_M20"/>
    <property type="match status" value="1"/>
</dbReference>
<protein>
    <submittedName>
        <fullName evidence="2">M20 peptidase aminoacylase family protein</fullName>
    </submittedName>
</protein>
<dbReference type="PANTHER" id="PTHR11014:SF122">
    <property type="entry name" value="AMIDOHYDROLASE AMHX"/>
    <property type="match status" value="1"/>
</dbReference>
<evidence type="ECO:0000313" key="2">
    <source>
        <dbReference type="EMBL" id="MED1203406.1"/>
    </source>
</evidence>
<reference evidence="2 3" key="1">
    <citation type="submission" date="2023-03" db="EMBL/GenBank/DDBJ databases">
        <title>Bacillus Genome Sequencing.</title>
        <authorList>
            <person name="Dunlap C."/>
        </authorList>
    </citation>
    <scope>NUCLEOTIDE SEQUENCE [LARGE SCALE GENOMIC DNA]</scope>
    <source>
        <strain evidence="2 3">B-23453</strain>
    </source>
</reference>
<dbReference type="EMBL" id="JARMAB010000012">
    <property type="protein sequence ID" value="MED1203406.1"/>
    <property type="molecule type" value="Genomic_DNA"/>
</dbReference>
<dbReference type="RefSeq" id="WP_066268875.1">
    <property type="nucleotide sequence ID" value="NZ_JARMAB010000012.1"/>
</dbReference>
<dbReference type="InterPro" id="IPR002933">
    <property type="entry name" value="Peptidase_M20"/>
</dbReference>
<dbReference type="PANTHER" id="PTHR11014">
    <property type="entry name" value="PEPTIDASE M20 FAMILY MEMBER"/>
    <property type="match status" value="1"/>
</dbReference>
<dbReference type="SUPFAM" id="SSF53187">
    <property type="entry name" value="Zn-dependent exopeptidases"/>
    <property type="match status" value="1"/>
</dbReference>
<gene>
    <name evidence="2" type="ORF">P4T90_09980</name>
</gene>
<dbReference type="PIRSF" id="PIRSF005962">
    <property type="entry name" value="Pept_M20D_amidohydro"/>
    <property type="match status" value="1"/>
</dbReference>
<keyword evidence="3" id="KW-1185">Reference proteome</keyword>
<dbReference type="Gene3D" id="3.30.70.360">
    <property type="match status" value="1"/>
</dbReference>
<dbReference type="SUPFAM" id="SSF55031">
    <property type="entry name" value="Bacterial exopeptidase dimerisation domain"/>
    <property type="match status" value="1"/>
</dbReference>
<evidence type="ECO:0000313" key="3">
    <source>
        <dbReference type="Proteomes" id="UP001341444"/>
    </source>
</evidence>
<evidence type="ECO:0000259" key="1">
    <source>
        <dbReference type="Pfam" id="PF07687"/>
    </source>
</evidence>
<name>A0ABU6MHB0_9BACI</name>
<dbReference type="InterPro" id="IPR036264">
    <property type="entry name" value="Bact_exopeptidase_dim_dom"/>
</dbReference>
<dbReference type="Gene3D" id="3.40.630.10">
    <property type="entry name" value="Zn peptidases"/>
    <property type="match status" value="1"/>
</dbReference>
<sequence length="384" mass="41741">MKLLLSEQLQVSKKEVMDTFNYLHTHAEISMKEFETTKYILKKLEQMSCRTTIFDDCPGVIGEIGEGTPVIGIRADMDALWQEVDGRFQANHSCGHDSHMTMVLGAIKLLSERTLPKGTLRFIFQPAEEIGQGAKRMIEKGVIDDVDYLFGVHVRPIQETENGHAAPAILHGASQSISGSIIGEDAHGARPHLGTNAIEVAASLVHELAHIHVDPMIPHSVKMTTLHAGGSSSNIIPGQASFTLDLRAQTNEVMKQLVEQVQSAVHAISEFYKVKIKLVIPESLAAARLNRAAVNIMADAIEEVLGEDKLDEPLDTSGGEDFHFYSLKRPHVKATMLGLGCGLSPGLHHPHMTFDHDAMISGIKILATAALKALEKAAAKVPGK</sequence>
<feature type="domain" description="Peptidase M20 dimerisation" evidence="1">
    <location>
        <begin position="181"/>
        <end position="267"/>
    </location>
</feature>
<dbReference type="Pfam" id="PF07687">
    <property type="entry name" value="M20_dimer"/>
    <property type="match status" value="1"/>
</dbReference>
<dbReference type="Proteomes" id="UP001341444">
    <property type="component" value="Unassembled WGS sequence"/>
</dbReference>
<organism evidence="2 3">
    <name type="scientific">Heyndrickxia acidicola</name>
    <dbReference type="NCBI Taxonomy" id="209389"/>
    <lineage>
        <taxon>Bacteria</taxon>
        <taxon>Bacillati</taxon>
        <taxon>Bacillota</taxon>
        <taxon>Bacilli</taxon>
        <taxon>Bacillales</taxon>
        <taxon>Bacillaceae</taxon>
        <taxon>Heyndrickxia</taxon>
    </lineage>
</organism>
<dbReference type="InterPro" id="IPR017439">
    <property type="entry name" value="Amidohydrolase"/>
</dbReference>
<dbReference type="InterPro" id="IPR011650">
    <property type="entry name" value="Peptidase_M20_dimer"/>
</dbReference>